<dbReference type="AlphaFoldDB" id="A0A1S1LH45"/>
<evidence type="ECO:0000313" key="1">
    <source>
        <dbReference type="EMBL" id="OHU46132.1"/>
    </source>
</evidence>
<proteinExistence type="predicted"/>
<accession>A0A1S1LH45</accession>
<gene>
    <name evidence="1" type="ORF">BKG82_28555</name>
</gene>
<dbReference type="RefSeq" id="WP_070948154.1">
    <property type="nucleotide sequence ID" value="NZ_MLIQ01000049.1"/>
</dbReference>
<comment type="caution">
    <text evidence="1">The sequence shown here is derived from an EMBL/GenBank/DDBJ whole genome shotgun (WGS) entry which is preliminary data.</text>
</comment>
<dbReference type="Proteomes" id="UP000180043">
    <property type="component" value="Unassembled WGS sequence"/>
</dbReference>
<evidence type="ECO:0000313" key="2">
    <source>
        <dbReference type="Proteomes" id="UP000180043"/>
    </source>
</evidence>
<dbReference type="EMBL" id="MLIQ01000049">
    <property type="protein sequence ID" value="OHU46132.1"/>
    <property type="molecule type" value="Genomic_DNA"/>
</dbReference>
<name>A0A1S1LH45_MYCCH</name>
<sequence length="310" mass="33621">MSVGLAEVLPVVVFEEATIAEDAVDYLWSDLKARRNALSLWPEDLAPVLGVDIARVLVCEHDDLDKVHWRYRSELPAMREFIAGHPGDPHEVPSEYIEELADMEAFVATEAQRMITAAVTDDNTVTLDAVVDQAAFIDRYPGAHTLGGNPYPVMLHYVAVGRAAAELRRRGRDVAVYRGDRRFDLAAARAALGLGKAQTAVLLGSNEKTYSKNERGVNPPPPKPMAELQRIDDFIAGLVGELEITTEDGATVIWVSDDQAAFEKAYPAAVVERSGNPYQVQTMWIAAGRRAGALQAAGSGPVCIAVVADD</sequence>
<protein>
    <submittedName>
        <fullName evidence="1">Uncharacterized protein</fullName>
    </submittedName>
</protein>
<reference evidence="1 2" key="1">
    <citation type="submission" date="2016-10" db="EMBL/GenBank/DDBJ databases">
        <title>Evaluation of Human, Veterinary and Environmental Mycobacterium chelonae Isolates by Core Genome Phylogenomic Analysis, Targeted Gene Comparison, and Anti-microbial Susceptibility Patterns: A Tale of Mistaken Identities.</title>
        <authorList>
            <person name="Fogelson S.B."/>
            <person name="Camus A.C."/>
            <person name="Lorenz W."/>
            <person name="Vasireddy R."/>
            <person name="Vasireddy S."/>
            <person name="Smith T."/>
            <person name="Brown-Elliott B.A."/>
            <person name="Wallace R.J.Jr."/>
            <person name="Hasan N.A."/>
            <person name="Reischl U."/>
            <person name="Sanchez S."/>
        </authorList>
    </citation>
    <scope>NUCLEOTIDE SEQUENCE [LARGE SCALE GENOMIC DNA]</scope>
    <source>
        <strain evidence="1 2">15515</strain>
    </source>
</reference>
<organism evidence="1 2">
    <name type="scientific">Mycobacteroides chelonae</name>
    <name type="common">Mycobacterium chelonae</name>
    <dbReference type="NCBI Taxonomy" id="1774"/>
    <lineage>
        <taxon>Bacteria</taxon>
        <taxon>Bacillati</taxon>
        <taxon>Actinomycetota</taxon>
        <taxon>Actinomycetes</taxon>
        <taxon>Mycobacteriales</taxon>
        <taxon>Mycobacteriaceae</taxon>
        <taxon>Mycobacteroides</taxon>
    </lineage>
</organism>